<name>A0A4R1JNR2_9GAMM</name>
<dbReference type="RefSeq" id="WP_131913055.1">
    <property type="nucleotide sequence ID" value="NZ_OU594967.1"/>
</dbReference>
<keyword evidence="2" id="KW-1185">Reference proteome</keyword>
<sequence length="101" mass="11498">MDDEHLAQLEIRSEQLLSQLVAILKLPDSDIGQVHFLLSEHQNILEQLTLNAGPNSPILQRRLASMQQLTEQISDSKDEIKQQLSVLSQAKRLAKTYNPQR</sequence>
<dbReference type="AlphaFoldDB" id="A0A4R1JNR2"/>
<organism evidence="1 2">
    <name type="scientific">Celerinatantimonas diazotrophica</name>
    <dbReference type="NCBI Taxonomy" id="412034"/>
    <lineage>
        <taxon>Bacteria</taxon>
        <taxon>Pseudomonadati</taxon>
        <taxon>Pseudomonadota</taxon>
        <taxon>Gammaproteobacteria</taxon>
        <taxon>Celerinatantimonadaceae</taxon>
        <taxon>Celerinatantimonas</taxon>
    </lineage>
</organism>
<dbReference type="EMBL" id="SMGD01000013">
    <property type="protein sequence ID" value="TCK52159.1"/>
    <property type="molecule type" value="Genomic_DNA"/>
</dbReference>
<evidence type="ECO:0000313" key="1">
    <source>
        <dbReference type="EMBL" id="TCK52159.1"/>
    </source>
</evidence>
<protein>
    <submittedName>
        <fullName evidence="1">Uncharacterized protein</fullName>
    </submittedName>
</protein>
<accession>A0A4R1JNR2</accession>
<gene>
    <name evidence="1" type="ORF">EV690_2267</name>
</gene>
<dbReference type="Proteomes" id="UP000295565">
    <property type="component" value="Unassembled WGS sequence"/>
</dbReference>
<comment type="caution">
    <text evidence="1">The sequence shown here is derived from an EMBL/GenBank/DDBJ whole genome shotgun (WGS) entry which is preliminary data.</text>
</comment>
<evidence type="ECO:0000313" key="2">
    <source>
        <dbReference type="Proteomes" id="UP000295565"/>
    </source>
</evidence>
<reference evidence="1 2" key="1">
    <citation type="submission" date="2019-03" db="EMBL/GenBank/DDBJ databases">
        <title>Genomic Encyclopedia of Type Strains, Phase IV (KMG-IV): sequencing the most valuable type-strain genomes for metagenomic binning, comparative biology and taxonomic classification.</title>
        <authorList>
            <person name="Goeker M."/>
        </authorList>
    </citation>
    <scope>NUCLEOTIDE SEQUENCE [LARGE SCALE GENOMIC DNA]</scope>
    <source>
        <strain evidence="1 2">DSM 18577</strain>
    </source>
</reference>
<proteinExistence type="predicted"/>